<feature type="compositionally biased region" description="Acidic residues" evidence="1">
    <location>
        <begin position="69"/>
        <end position="79"/>
    </location>
</feature>
<feature type="compositionally biased region" description="Low complexity" evidence="1">
    <location>
        <begin position="170"/>
        <end position="180"/>
    </location>
</feature>
<dbReference type="SUPFAM" id="SSF46565">
    <property type="entry name" value="Chaperone J-domain"/>
    <property type="match status" value="1"/>
</dbReference>
<feature type="region of interest" description="Disordered" evidence="1">
    <location>
        <begin position="65"/>
        <end position="127"/>
    </location>
</feature>
<dbReference type="PROSITE" id="PS50076">
    <property type="entry name" value="DNAJ_2"/>
    <property type="match status" value="1"/>
</dbReference>
<dbReference type="Proteomes" id="UP001327225">
    <property type="component" value="Chromosome"/>
</dbReference>
<reference evidence="4" key="1">
    <citation type="submission" date="2023-12" db="EMBL/GenBank/DDBJ databases">
        <title>Novel species in genus Nocardioides.</title>
        <authorList>
            <person name="Zhou H."/>
        </authorList>
    </citation>
    <scope>NUCLEOTIDE SEQUENCE [LARGE SCALE GENOMIC DNA]</scope>
    <source>
        <strain evidence="4">HM61</strain>
    </source>
</reference>
<evidence type="ECO:0000259" key="2">
    <source>
        <dbReference type="PROSITE" id="PS50076"/>
    </source>
</evidence>
<dbReference type="InterPro" id="IPR036869">
    <property type="entry name" value="J_dom_sf"/>
</dbReference>
<feature type="domain" description="J" evidence="2">
    <location>
        <begin position="4"/>
        <end position="61"/>
    </location>
</feature>
<name>A0ABZ0ZRW2_9ACTN</name>
<dbReference type="EMBL" id="CP141059">
    <property type="protein sequence ID" value="WQQ27070.1"/>
    <property type="molecule type" value="Genomic_DNA"/>
</dbReference>
<evidence type="ECO:0000256" key="1">
    <source>
        <dbReference type="SAM" id="MobiDB-lite"/>
    </source>
</evidence>
<evidence type="ECO:0000313" key="4">
    <source>
        <dbReference type="Proteomes" id="UP001327225"/>
    </source>
</evidence>
<evidence type="ECO:0000313" key="3">
    <source>
        <dbReference type="EMBL" id="WQQ27070.1"/>
    </source>
</evidence>
<dbReference type="Gene3D" id="1.10.287.110">
    <property type="entry name" value="DnaJ domain"/>
    <property type="match status" value="1"/>
</dbReference>
<gene>
    <name evidence="3" type="ORF">SHK19_02315</name>
</gene>
<protein>
    <recommendedName>
        <fullName evidence="2">J domain-containing protein</fullName>
    </recommendedName>
</protein>
<feature type="region of interest" description="Disordered" evidence="1">
    <location>
        <begin position="157"/>
        <end position="180"/>
    </location>
</feature>
<dbReference type="InterPro" id="IPR001623">
    <property type="entry name" value="DnaJ_domain"/>
</dbReference>
<feature type="compositionally biased region" description="Acidic residues" evidence="1">
    <location>
        <begin position="92"/>
        <end position="110"/>
    </location>
</feature>
<sequence>MSVSLYDLLDVDEDATPEQIRAAWKAAIADLDPTDRRFRAFNDAAGVLLDADKRAAYDAELAAGRTDAEVEETPAEDVEAAAPAPKMKAEAEPEPEADQPDVDEPDERDERDERAEDVGADAGSGGPPTWTLLVAAGAAALSLALLIVVLTWPGSVGGTSPADQEEQAEAAEAAGLSAADSAEAAVEPVLSYDYRTLDADFAEAETYLTDEFADKRNALFDQQAESGMTLREQVVSDKVVVAARVSASPGLTRVSEDGDRATVVVYVDQDSQKGNDAPRSLRMWATMSMVADGDEWLLDDICTEDDCS</sequence>
<keyword evidence="4" id="KW-1185">Reference proteome</keyword>
<accession>A0ABZ0ZRW2</accession>
<proteinExistence type="predicted"/>
<dbReference type="RefSeq" id="WP_322457669.1">
    <property type="nucleotide sequence ID" value="NZ_CP141059.1"/>
</dbReference>
<organism evidence="3 4">
    <name type="scientific">Nocardioides bizhenqiangii</name>
    <dbReference type="NCBI Taxonomy" id="3095076"/>
    <lineage>
        <taxon>Bacteria</taxon>
        <taxon>Bacillati</taxon>
        <taxon>Actinomycetota</taxon>
        <taxon>Actinomycetes</taxon>
        <taxon>Propionibacteriales</taxon>
        <taxon>Nocardioidaceae</taxon>
        <taxon>Nocardioides</taxon>
    </lineage>
</organism>